<evidence type="ECO:0000313" key="8">
    <source>
        <dbReference type="EMBL" id="MBB4924757.1"/>
    </source>
</evidence>
<comment type="similarity">
    <text evidence="1">Belongs to the sigma-70 factor family. ECF subfamily.</text>
</comment>
<dbReference type="SUPFAM" id="SSF88659">
    <property type="entry name" value="Sigma3 and sigma4 domains of RNA polymerase sigma factors"/>
    <property type="match status" value="1"/>
</dbReference>
<dbReference type="Proteomes" id="UP000540506">
    <property type="component" value="Unassembled WGS sequence"/>
</dbReference>
<dbReference type="NCBIfam" id="TIGR02983">
    <property type="entry name" value="SigE-fam_strep"/>
    <property type="match status" value="1"/>
</dbReference>
<dbReference type="SUPFAM" id="SSF88946">
    <property type="entry name" value="Sigma2 domain of RNA polymerase sigma factors"/>
    <property type="match status" value="1"/>
</dbReference>
<dbReference type="CDD" id="cd06171">
    <property type="entry name" value="Sigma70_r4"/>
    <property type="match status" value="1"/>
</dbReference>
<dbReference type="InterPro" id="IPR014325">
    <property type="entry name" value="RNA_pol_sigma-E_actinobac"/>
</dbReference>
<dbReference type="InterPro" id="IPR013324">
    <property type="entry name" value="RNA_pol_sigma_r3/r4-like"/>
</dbReference>
<reference evidence="8 9" key="1">
    <citation type="submission" date="2020-08" db="EMBL/GenBank/DDBJ databases">
        <title>Sequencing the genomes of 1000 actinobacteria strains.</title>
        <authorList>
            <person name="Klenk H.-P."/>
        </authorList>
    </citation>
    <scope>NUCLEOTIDE SEQUENCE [LARGE SCALE GENOMIC DNA]</scope>
    <source>
        <strain evidence="8 9">DSM 41654</strain>
    </source>
</reference>
<organism evidence="8 9">
    <name type="scientific">Kitasatospora kifunensis</name>
    <name type="common">Streptomyces kifunensis</name>
    <dbReference type="NCBI Taxonomy" id="58351"/>
    <lineage>
        <taxon>Bacteria</taxon>
        <taxon>Bacillati</taxon>
        <taxon>Actinomycetota</taxon>
        <taxon>Actinomycetes</taxon>
        <taxon>Kitasatosporales</taxon>
        <taxon>Streptomycetaceae</taxon>
        <taxon>Kitasatospora</taxon>
    </lineage>
</organism>
<dbReference type="NCBIfam" id="TIGR02937">
    <property type="entry name" value="sigma70-ECF"/>
    <property type="match status" value="1"/>
</dbReference>
<dbReference type="Gene3D" id="1.10.10.10">
    <property type="entry name" value="Winged helix-like DNA-binding domain superfamily/Winged helix DNA-binding domain"/>
    <property type="match status" value="1"/>
</dbReference>
<protein>
    <submittedName>
        <fullName evidence="8">RNA polymerase sigma-70 factor (Sigma-E family)</fullName>
    </submittedName>
</protein>
<dbReference type="RefSeq" id="WP_184936655.1">
    <property type="nucleotide sequence ID" value="NZ_JACHJV010000001.1"/>
</dbReference>
<dbReference type="GO" id="GO:0016987">
    <property type="term" value="F:sigma factor activity"/>
    <property type="evidence" value="ECO:0007669"/>
    <property type="project" value="UniProtKB-KW"/>
</dbReference>
<sequence length="182" mass="19900">MGSYDEEAEFSGFVQGRWNGLVRTAYLLTGNQHDAEDLAQTALAKVYASWRRVRGSDSPDAYVRRILVNSNFDRFRKRRLAEHPTDEPLEPGGPHPTDASAQVDQRQVLFAALAALPARQRAVVVLRYWEDLSEAQVAAALGCSVGTVKSQAAKGLAKLRADSGLTDLSTPATTDSRWKVSA</sequence>
<evidence type="ECO:0000259" key="7">
    <source>
        <dbReference type="Pfam" id="PF08281"/>
    </source>
</evidence>
<evidence type="ECO:0000313" key="9">
    <source>
        <dbReference type="Proteomes" id="UP000540506"/>
    </source>
</evidence>
<evidence type="ECO:0000256" key="1">
    <source>
        <dbReference type="ARBA" id="ARBA00010641"/>
    </source>
</evidence>
<feature type="domain" description="RNA polymerase sigma factor 70 region 4 type 2" evidence="7">
    <location>
        <begin position="109"/>
        <end position="159"/>
    </location>
</feature>
<dbReference type="PANTHER" id="PTHR43133">
    <property type="entry name" value="RNA POLYMERASE ECF-TYPE SIGMA FACTO"/>
    <property type="match status" value="1"/>
</dbReference>
<dbReference type="InterPro" id="IPR036388">
    <property type="entry name" value="WH-like_DNA-bd_sf"/>
</dbReference>
<accession>A0A7W7R3G5</accession>
<dbReference type="EMBL" id="JACHJV010000001">
    <property type="protein sequence ID" value="MBB4924757.1"/>
    <property type="molecule type" value="Genomic_DNA"/>
</dbReference>
<evidence type="ECO:0000256" key="4">
    <source>
        <dbReference type="ARBA" id="ARBA00023125"/>
    </source>
</evidence>
<dbReference type="InterPro" id="IPR007627">
    <property type="entry name" value="RNA_pol_sigma70_r2"/>
</dbReference>
<dbReference type="GO" id="GO:0003677">
    <property type="term" value="F:DNA binding"/>
    <property type="evidence" value="ECO:0007669"/>
    <property type="project" value="UniProtKB-KW"/>
</dbReference>
<dbReference type="PANTHER" id="PTHR43133:SF50">
    <property type="entry name" value="ECF RNA POLYMERASE SIGMA FACTOR SIGM"/>
    <property type="match status" value="1"/>
</dbReference>
<proteinExistence type="inferred from homology"/>
<dbReference type="InterPro" id="IPR013325">
    <property type="entry name" value="RNA_pol_sigma_r2"/>
</dbReference>
<dbReference type="InterPro" id="IPR013249">
    <property type="entry name" value="RNA_pol_sigma70_r4_t2"/>
</dbReference>
<dbReference type="GO" id="GO:0006352">
    <property type="term" value="P:DNA-templated transcription initiation"/>
    <property type="evidence" value="ECO:0007669"/>
    <property type="project" value="InterPro"/>
</dbReference>
<comment type="caution">
    <text evidence="8">The sequence shown here is derived from an EMBL/GenBank/DDBJ whole genome shotgun (WGS) entry which is preliminary data.</text>
</comment>
<evidence type="ECO:0000256" key="2">
    <source>
        <dbReference type="ARBA" id="ARBA00023015"/>
    </source>
</evidence>
<evidence type="ECO:0000256" key="3">
    <source>
        <dbReference type="ARBA" id="ARBA00023082"/>
    </source>
</evidence>
<evidence type="ECO:0000256" key="5">
    <source>
        <dbReference type="ARBA" id="ARBA00023163"/>
    </source>
</evidence>
<dbReference type="InterPro" id="IPR014284">
    <property type="entry name" value="RNA_pol_sigma-70_dom"/>
</dbReference>
<dbReference type="AlphaFoldDB" id="A0A7W7R3G5"/>
<gene>
    <name evidence="8" type="ORF">FHR34_003750</name>
</gene>
<dbReference type="Pfam" id="PF08281">
    <property type="entry name" value="Sigma70_r4_2"/>
    <property type="match status" value="1"/>
</dbReference>
<keyword evidence="9" id="KW-1185">Reference proteome</keyword>
<keyword evidence="2" id="KW-0805">Transcription regulation</keyword>
<dbReference type="Pfam" id="PF04542">
    <property type="entry name" value="Sigma70_r2"/>
    <property type="match status" value="1"/>
</dbReference>
<keyword evidence="5" id="KW-0804">Transcription</keyword>
<dbReference type="Gene3D" id="1.10.1740.10">
    <property type="match status" value="1"/>
</dbReference>
<dbReference type="InterPro" id="IPR039425">
    <property type="entry name" value="RNA_pol_sigma-70-like"/>
</dbReference>
<evidence type="ECO:0000259" key="6">
    <source>
        <dbReference type="Pfam" id="PF04542"/>
    </source>
</evidence>
<keyword evidence="4" id="KW-0238">DNA-binding</keyword>
<keyword evidence="3" id="KW-0731">Sigma factor</keyword>
<feature type="domain" description="RNA polymerase sigma-70 region 2" evidence="6">
    <location>
        <begin position="21"/>
        <end position="79"/>
    </location>
</feature>
<name>A0A7W7R3G5_KITKI</name>